<evidence type="ECO:0000259" key="7">
    <source>
        <dbReference type="Pfam" id="PF00561"/>
    </source>
</evidence>
<evidence type="ECO:0000256" key="1">
    <source>
        <dbReference type="ARBA" id="ARBA00004173"/>
    </source>
</evidence>
<keyword evidence="4" id="KW-0256">Endoplasmic reticulum</keyword>
<dbReference type="EMBL" id="AP024427">
    <property type="protein sequence ID" value="BCR98249.1"/>
    <property type="molecule type" value="Genomic_DNA"/>
</dbReference>
<evidence type="ECO:0000313" key="8">
    <source>
        <dbReference type="EMBL" id="BCR98249.1"/>
    </source>
</evidence>
<dbReference type="KEGG" id="aluc:AKAW2_31568A"/>
<accession>A0A7R7W8E1</accession>
<dbReference type="AlphaFoldDB" id="A0A7R7W8E1"/>
<gene>
    <name evidence="8" type="ORF">AKAW2_31568A</name>
</gene>
<evidence type="ECO:0000256" key="4">
    <source>
        <dbReference type="ARBA" id="ARBA00022824"/>
    </source>
</evidence>
<name>A0A7R7W8E1_ASPKA</name>
<reference evidence="8" key="2">
    <citation type="submission" date="2021-02" db="EMBL/GenBank/DDBJ databases">
        <title>Aspergillus luchuensis mut. kawachii IFO 4304 genome sequence.</title>
        <authorList>
            <person name="Mori K."/>
            <person name="Kadooka C."/>
            <person name="Goto M."/>
            <person name="Futagami T."/>
        </authorList>
    </citation>
    <scope>NUCLEOTIDE SEQUENCE</scope>
    <source>
        <strain evidence="8">IFO 4308</strain>
    </source>
</reference>
<feature type="domain" description="AB hydrolase-1" evidence="7">
    <location>
        <begin position="130"/>
        <end position="260"/>
    </location>
</feature>
<sequence length="418" mass="46046">MIDIRRAFMHDGLDLSFSPGRPAGCPRNGRGRGKERGQAIPIARFKLSAWLFTYHAGRYKAIPGFLRHSKYEIRSLTSSVTGASSTYSAILCIKQTLIMTIFRSSAKASESEPQYGIKVLYDSNEAEVDIVFVHGLGGSRDATWTIDDVCWPQALLPQDLPKTRIMTFGYDSRVVSFTSALSQNGIVGNAEDLCAQLSRFRASSPERPIIFVAHSLGGLVCAQAVVAGNRSSPSDNTQIISKHVRGIVFLGTPFCGSEIANWVSRLNKVADYIFESNKANISDLKSKSDTLQHLIEEFANVLRKRDNSDDTILTTFFYEQLKTQGVMVVDRNSATIPGRGDMISIQADHKNICKFRSREDDEGYGLVLGALRKMMVEVPVKQKSSSPVFNFNNDGASIMNQAGQQTINGGMNFGSFAR</sequence>
<evidence type="ECO:0000256" key="5">
    <source>
        <dbReference type="ARBA" id="ARBA00023128"/>
    </source>
</evidence>
<protein>
    <recommendedName>
        <fullName evidence="7">AB hydrolase-1 domain-containing protein</fullName>
    </recommendedName>
</protein>
<dbReference type="InterPro" id="IPR052374">
    <property type="entry name" value="SERAC1"/>
</dbReference>
<keyword evidence="6" id="KW-0472">Membrane</keyword>
<dbReference type="RefSeq" id="XP_041542015.1">
    <property type="nucleotide sequence ID" value="XM_041688207.1"/>
</dbReference>
<evidence type="ECO:0000313" key="9">
    <source>
        <dbReference type="Proteomes" id="UP000661280"/>
    </source>
</evidence>
<keyword evidence="5" id="KW-0496">Mitochondrion</keyword>
<organism evidence="8 9">
    <name type="scientific">Aspergillus kawachii</name>
    <name type="common">White koji mold</name>
    <name type="synonym">Aspergillus awamori var. kawachi</name>
    <dbReference type="NCBI Taxonomy" id="1069201"/>
    <lineage>
        <taxon>Eukaryota</taxon>
        <taxon>Fungi</taxon>
        <taxon>Dikarya</taxon>
        <taxon>Ascomycota</taxon>
        <taxon>Pezizomycotina</taxon>
        <taxon>Eurotiomycetes</taxon>
        <taxon>Eurotiomycetidae</taxon>
        <taxon>Eurotiales</taxon>
        <taxon>Aspergillaceae</taxon>
        <taxon>Aspergillus</taxon>
        <taxon>Aspergillus subgen. Circumdati</taxon>
    </lineage>
</organism>
<evidence type="ECO:0000256" key="6">
    <source>
        <dbReference type="ARBA" id="ARBA00023136"/>
    </source>
</evidence>
<dbReference type="GeneID" id="64959574"/>
<dbReference type="Gene3D" id="3.40.50.1820">
    <property type="entry name" value="alpha/beta hydrolase"/>
    <property type="match status" value="1"/>
</dbReference>
<dbReference type="SUPFAM" id="SSF53474">
    <property type="entry name" value="alpha/beta-Hydrolases"/>
    <property type="match status" value="1"/>
</dbReference>
<dbReference type="PANTHER" id="PTHR48182:SF2">
    <property type="entry name" value="PROTEIN SERAC1"/>
    <property type="match status" value="1"/>
</dbReference>
<dbReference type="GO" id="GO:0005783">
    <property type="term" value="C:endoplasmic reticulum"/>
    <property type="evidence" value="ECO:0007669"/>
    <property type="project" value="UniProtKB-SubCell"/>
</dbReference>
<dbReference type="OrthoDB" id="5086500at2759"/>
<evidence type="ECO:0000256" key="2">
    <source>
        <dbReference type="ARBA" id="ARBA00004240"/>
    </source>
</evidence>
<reference evidence="8" key="1">
    <citation type="submission" date="2021-01" db="EMBL/GenBank/DDBJ databases">
        <authorList>
            <consortium name="Aspergillus luchuensis mut. kawachii IFO 4304 genome sequencing consortium"/>
            <person name="Kazuki M."/>
            <person name="Futagami T."/>
        </authorList>
    </citation>
    <scope>NUCLEOTIDE SEQUENCE</scope>
    <source>
        <strain evidence="8">IFO 4308</strain>
    </source>
</reference>
<dbReference type="InterPro" id="IPR000073">
    <property type="entry name" value="AB_hydrolase_1"/>
</dbReference>
<keyword evidence="9" id="KW-1185">Reference proteome</keyword>
<dbReference type="InterPro" id="IPR029058">
    <property type="entry name" value="AB_hydrolase_fold"/>
</dbReference>
<dbReference type="PANTHER" id="PTHR48182">
    <property type="entry name" value="PROTEIN SERAC1"/>
    <property type="match status" value="1"/>
</dbReference>
<proteinExistence type="predicted"/>
<comment type="subcellular location">
    <subcellularLocation>
        <location evidence="2">Endoplasmic reticulum</location>
    </subcellularLocation>
    <subcellularLocation>
        <location evidence="3">Membrane</location>
    </subcellularLocation>
    <subcellularLocation>
        <location evidence="1">Mitochondrion</location>
    </subcellularLocation>
</comment>
<dbReference type="Proteomes" id="UP000661280">
    <property type="component" value="Chromosome 3"/>
</dbReference>
<evidence type="ECO:0000256" key="3">
    <source>
        <dbReference type="ARBA" id="ARBA00004370"/>
    </source>
</evidence>
<dbReference type="GO" id="GO:0016020">
    <property type="term" value="C:membrane"/>
    <property type="evidence" value="ECO:0007669"/>
    <property type="project" value="UniProtKB-SubCell"/>
</dbReference>
<dbReference type="Pfam" id="PF00561">
    <property type="entry name" value="Abhydrolase_1"/>
    <property type="match status" value="1"/>
</dbReference>
<dbReference type="GO" id="GO:0005739">
    <property type="term" value="C:mitochondrion"/>
    <property type="evidence" value="ECO:0007669"/>
    <property type="project" value="UniProtKB-SubCell"/>
</dbReference>